<sequence>MIANGSIKGSVWHFFRSPITGKIGASKPLLQELQKHNIKYILH</sequence>
<evidence type="ECO:0000313" key="1">
    <source>
        <dbReference type="EMBL" id="EGQ13630.1"/>
    </source>
</evidence>
<proteinExistence type="predicted"/>
<name>F9DL56_9BACT</name>
<accession>F9DL56</accession>
<protein>
    <submittedName>
        <fullName evidence="1">Uncharacterized protein</fullName>
    </submittedName>
</protein>
<gene>
    <name evidence="1" type="ORF">HMPREF9144_2398</name>
</gene>
<organism evidence="1 2">
    <name type="scientific">Prevotella pallens ATCC 700821</name>
    <dbReference type="NCBI Taxonomy" id="997353"/>
    <lineage>
        <taxon>Bacteria</taxon>
        <taxon>Pseudomonadati</taxon>
        <taxon>Bacteroidota</taxon>
        <taxon>Bacteroidia</taxon>
        <taxon>Bacteroidales</taxon>
        <taxon>Prevotellaceae</taxon>
        <taxon>Prevotella</taxon>
    </lineage>
</organism>
<comment type="caution">
    <text evidence="1">The sequence shown here is derived from an EMBL/GenBank/DDBJ whole genome shotgun (WGS) entry which is preliminary data.</text>
</comment>
<dbReference type="HOGENOM" id="CLU_3237802_0_0_10"/>
<evidence type="ECO:0000313" key="2">
    <source>
        <dbReference type="Proteomes" id="UP000004123"/>
    </source>
</evidence>
<reference evidence="1 2" key="1">
    <citation type="submission" date="2011-04" db="EMBL/GenBank/DDBJ databases">
        <authorList>
            <person name="Muzny D."/>
            <person name="Qin X."/>
            <person name="Deng J."/>
            <person name="Jiang H."/>
            <person name="Liu Y."/>
            <person name="Qu J."/>
            <person name="Song X.-Z."/>
            <person name="Zhang L."/>
            <person name="Thornton R."/>
            <person name="Coyle M."/>
            <person name="Francisco L."/>
            <person name="Jackson L."/>
            <person name="Javaid M."/>
            <person name="Korchina V."/>
            <person name="Kovar C."/>
            <person name="Mata R."/>
            <person name="Mathew T."/>
            <person name="Ngo R."/>
            <person name="Nguyen L."/>
            <person name="Nguyen N."/>
            <person name="Okwuonu G."/>
            <person name="Ongeri F."/>
            <person name="Pham C."/>
            <person name="Simmons D."/>
            <person name="Wilczek-Boney K."/>
            <person name="Hale W."/>
            <person name="Jakkamsetti A."/>
            <person name="Pham P."/>
            <person name="Ruth R."/>
            <person name="San Lucas F."/>
            <person name="Warren J."/>
            <person name="Zhang J."/>
            <person name="Zhao Z."/>
            <person name="Zhou C."/>
            <person name="Zhu D."/>
            <person name="Lee S."/>
            <person name="Bess C."/>
            <person name="Blankenburg K."/>
            <person name="Forbes L."/>
            <person name="Fu Q."/>
            <person name="Gubbala S."/>
            <person name="Hirani K."/>
            <person name="Jayaseelan J.C."/>
            <person name="Lara F."/>
            <person name="Munidasa M."/>
            <person name="Palculict T."/>
            <person name="Patil S."/>
            <person name="Pu L.-L."/>
            <person name="Saada N."/>
            <person name="Tang L."/>
            <person name="Weissenberger G."/>
            <person name="Zhu Y."/>
            <person name="Hemphill L."/>
            <person name="Shang Y."/>
            <person name="Youmans B."/>
            <person name="Ayvaz T."/>
            <person name="Ross M."/>
            <person name="Santibanez J."/>
            <person name="Aqrawi P."/>
            <person name="Gross S."/>
            <person name="Joshi V."/>
            <person name="Fowler G."/>
            <person name="Nazareth L."/>
            <person name="Reid J."/>
            <person name="Worley K."/>
            <person name="Petrosino J."/>
            <person name="Highlander S."/>
            <person name="Gibbs R."/>
        </authorList>
    </citation>
    <scope>NUCLEOTIDE SEQUENCE [LARGE SCALE GENOMIC DNA]</scope>
    <source>
        <strain evidence="1 2">ATCC 700821</strain>
    </source>
</reference>
<dbReference type="AlphaFoldDB" id="F9DL56"/>
<dbReference type="STRING" id="997353.HMPREF9144_2398"/>
<dbReference type="EMBL" id="AFPY01000113">
    <property type="protein sequence ID" value="EGQ13630.1"/>
    <property type="molecule type" value="Genomic_DNA"/>
</dbReference>
<dbReference type="Proteomes" id="UP000004123">
    <property type="component" value="Unassembled WGS sequence"/>
</dbReference>